<dbReference type="PANTHER" id="PTHR24305">
    <property type="entry name" value="CYTOCHROME P450"/>
    <property type="match status" value="1"/>
</dbReference>
<gene>
    <name evidence="9" type="ORF">FSARC_655</name>
</gene>
<keyword evidence="6 8" id="KW-0503">Monooxygenase</keyword>
<keyword evidence="5 7" id="KW-0408">Iron</keyword>
<keyword evidence="3 7" id="KW-0349">Heme</keyword>
<proteinExistence type="inferred from homology"/>
<dbReference type="InterPro" id="IPR050121">
    <property type="entry name" value="Cytochrome_P450_monoxygenase"/>
</dbReference>
<evidence type="ECO:0000313" key="9">
    <source>
        <dbReference type="EMBL" id="KAF4972884.1"/>
    </source>
</evidence>
<evidence type="ECO:0000256" key="8">
    <source>
        <dbReference type="RuleBase" id="RU000461"/>
    </source>
</evidence>
<dbReference type="PANTHER" id="PTHR24305:SF232">
    <property type="entry name" value="P450, PUTATIVE (EUROFUNG)-RELATED"/>
    <property type="match status" value="1"/>
</dbReference>
<evidence type="ECO:0000256" key="3">
    <source>
        <dbReference type="ARBA" id="ARBA00022617"/>
    </source>
</evidence>
<dbReference type="InterPro" id="IPR001128">
    <property type="entry name" value="Cyt_P450"/>
</dbReference>
<dbReference type="AlphaFoldDB" id="A0A8H4UAY4"/>
<sequence>MVGQMPFLDYLLDKNPIKRIVPPSLGNVTRILVENMTSRLNKGSEGKAADRFDFLDHFIDAMKKSPDVVDTKVITGYLQVNMLAGADTTAITLRAIFNYLLQNPHILRKLETEILEAGFDKTEIISYSSARTLPYLDAVIRESMRMHLGVGMLLERYVPDSGLTLPDGSYVPPGAVVGLNPYIIGRNKDAWGKDADDFRPERWFQAEGEDAEAYKQRLRKMNAADLTFGGGSRICIGRNIALLEIYKVVATLVSRYDISLADPDSKMKIISTWFPPQEGLVCKMQKRS</sequence>
<comment type="similarity">
    <text evidence="2 8">Belongs to the cytochrome P450 family.</text>
</comment>
<evidence type="ECO:0000256" key="7">
    <source>
        <dbReference type="PIRSR" id="PIRSR602403-1"/>
    </source>
</evidence>
<dbReference type="GO" id="GO:0020037">
    <property type="term" value="F:heme binding"/>
    <property type="evidence" value="ECO:0007669"/>
    <property type="project" value="InterPro"/>
</dbReference>
<dbReference type="GO" id="GO:0005506">
    <property type="term" value="F:iron ion binding"/>
    <property type="evidence" value="ECO:0007669"/>
    <property type="project" value="InterPro"/>
</dbReference>
<dbReference type="Proteomes" id="UP000622797">
    <property type="component" value="Unassembled WGS sequence"/>
</dbReference>
<evidence type="ECO:0000313" key="10">
    <source>
        <dbReference type="Proteomes" id="UP000622797"/>
    </source>
</evidence>
<dbReference type="Pfam" id="PF00067">
    <property type="entry name" value="p450"/>
    <property type="match status" value="1"/>
</dbReference>
<dbReference type="SUPFAM" id="SSF48264">
    <property type="entry name" value="Cytochrome P450"/>
    <property type="match status" value="1"/>
</dbReference>
<comment type="caution">
    <text evidence="9">The sequence shown here is derived from an EMBL/GenBank/DDBJ whole genome shotgun (WGS) entry which is preliminary data.</text>
</comment>
<evidence type="ECO:0000256" key="2">
    <source>
        <dbReference type="ARBA" id="ARBA00010617"/>
    </source>
</evidence>
<evidence type="ECO:0000256" key="4">
    <source>
        <dbReference type="ARBA" id="ARBA00022723"/>
    </source>
</evidence>
<dbReference type="EMBL" id="JABEXW010000042">
    <property type="protein sequence ID" value="KAF4972884.1"/>
    <property type="molecule type" value="Genomic_DNA"/>
</dbReference>
<reference evidence="9" key="1">
    <citation type="journal article" date="2020" name="BMC Genomics">
        <title>Correction to: Identification and distribution of gene clusters required for synthesis of sphingolipid metabolism inhibitors in diverse species of the filamentous fungus Fusarium.</title>
        <authorList>
            <person name="Kim H.S."/>
            <person name="Lohmar J.M."/>
            <person name="Busman M."/>
            <person name="Brown D.W."/>
            <person name="Naumann T.A."/>
            <person name="Divon H.H."/>
            <person name="Lysoe E."/>
            <person name="Uhlig S."/>
            <person name="Proctor R.H."/>
        </authorList>
    </citation>
    <scope>NUCLEOTIDE SEQUENCE</scope>
    <source>
        <strain evidence="9">NRRL 20472</strain>
    </source>
</reference>
<dbReference type="PRINTS" id="PR00465">
    <property type="entry name" value="EP450IV"/>
</dbReference>
<comment type="cofactor">
    <cofactor evidence="1 7">
        <name>heme</name>
        <dbReference type="ChEBI" id="CHEBI:30413"/>
    </cofactor>
</comment>
<evidence type="ECO:0008006" key="11">
    <source>
        <dbReference type="Google" id="ProtNLM"/>
    </source>
</evidence>
<dbReference type="Gene3D" id="1.10.630.10">
    <property type="entry name" value="Cytochrome P450"/>
    <property type="match status" value="1"/>
</dbReference>
<dbReference type="PROSITE" id="PS00086">
    <property type="entry name" value="CYTOCHROME_P450"/>
    <property type="match status" value="1"/>
</dbReference>
<keyword evidence="10" id="KW-1185">Reference proteome</keyword>
<protein>
    <recommendedName>
        <fullName evidence="11">Pisatin demethylase</fullName>
    </recommendedName>
</protein>
<dbReference type="GO" id="GO:0016705">
    <property type="term" value="F:oxidoreductase activity, acting on paired donors, with incorporation or reduction of molecular oxygen"/>
    <property type="evidence" value="ECO:0007669"/>
    <property type="project" value="InterPro"/>
</dbReference>
<evidence type="ECO:0000256" key="6">
    <source>
        <dbReference type="ARBA" id="ARBA00023033"/>
    </source>
</evidence>
<evidence type="ECO:0000256" key="5">
    <source>
        <dbReference type="ARBA" id="ARBA00023004"/>
    </source>
</evidence>
<keyword evidence="8" id="KW-0560">Oxidoreductase</keyword>
<dbReference type="InterPro" id="IPR002403">
    <property type="entry name" value="Cyt_P450_E_grp-IV"/>
</dbReference>
<dbReference type="GO" id="GO:0004497">
    <property type="term" value="F:monooxygenase activity"/>
    <property type="evidence" value="ECO:0007669"/>
    <property type="project" value="UniProtKB-KW"/>
</dbReference>
<reference evidence="9" key="2">
    <citation type="submission" date="2020-05" db="EMBL/GenBank/DDBJ databases">
        <authorList>
            <person name="Kim H.-S."/>
            <person name="Proctor R.H."/>
            <person name="Brown D.W."/>
        </authorList>
    </citation>
    <scope>NUCLEOTIDE SEQUENCE</scope>
    <source>
        <strain evidence="9">NRRL 20472</strain>
    </source>
</reference>
<name>A0A8H4UAY4_9HYPO</name>
<dbReference type="InterPro" id="IPR036396">
    <property type="entry name" value="Cyt_P450_sf"/>
</dbReference>
<dbReference type="PRINTS" id="PR00385">
    <property type="entry name" value="P450"/>
</dbReference>
<feature type="binding site" description="axial binding residue" evidence="7">
    <location>
        <position position="235"/>
    </location>
    <ligand>
        <name>heme</name>
        <dbReference type="ChEBI" id="CHEBI:30413"/>
    </ligand>
    <ligandPart>
        <name>Fe</name>
        <dbReference type="ChEBI" id="CHEBI:18248"/>
    </ligandPart>
</feature>
<dbReference type="OrthoDB" id="3934656at2759"/>
<keyword evidence="4 7" id="KW-0479">Metal-binding</keyword>
<accession>A0A8H4UAY4</accession>
<organism evidence="9 10">
    <name type="scientific">Fusarium sarcochroum</name>
    <dbReference type="NCBI Taxonomy" id="1208366"/>
    <lineage>
        <taxon>Eukaryota</taxon>
        <taxon>Fungi</taxon>
        <taxon>Dikarya</taxon>
        <taxon>Ascomycota</taxon>
        <taxon>Pezizomycotina</taxon>
        <taxon>Sordariomycetes</taxon>
        <taxon>Hypocreomycetidae</taxon>
        <taxon>Hypocreales</taxon>
        <taxon>Nectriaceae</taxon>
        <taxon>Fusarium</taxon>
        <taxon>Fusarium lateritium species complex</taxon>
    </lineage>
</organism>
<evidence type="ECO:0000256" key="1">
    <source>
        <dbReference type="ARBA" id="ARBA00001971"/>
    </source>
</evidence>
<dbReference type="InterPro" id="IPR017972">
    <property type="entry name" value="Cyt_P450_CS"/>
</dbReference>